<name>A0ACC2VJX1_9TREE</name>
<gene>
    <name evidence="1" type="ORF">QFC20_005733</name>
</gene>
<reference evidence="1" key="1">
    <citation type="submission" date="2023-04" db="EMBL/GenBank/DDBJ databases">
        <title>Draft Genome sequencing of Naganishia species isolated from polar environments using Oxford Nanopore Technology.</title>
        <authorList>
            <person name="Leo P."/>
            <person name="Venkateswaran K."/>
        </authorList>
    </citation>
    <scope>NUCLEOTIDE SEQUENCE</scope>
    <source>
        <strain evidence="1">MNA-CCFEE 5262</strain>
    </source>
</reference>
<accession>A0ACC2VJX1</accession>
<sequence>MSPSSELDEAFDTAARTVDEAGPLSLTKERLDTRVRLTLWGLYQQATRGDAPAGGEEELGGLGFGRKVLWREWLGRKGMTKDEAKAAYIQFVITIGTRTHLVVSKTDKPALHQTLARLRNALKATRRSAEDGETVPLFESPASGRGESTAESSPRSTTTDSQSIPGSVSQSASQTETESETESDSFLSSRESIASVPSDVVPVKDNVEPVKDAVQEGMLIGDDGIAVGDDAYTYSRRSSPPPVQMHALPEQDVPAEPSGIIERTPNIQEPSPWTRDRRMRSNPVVSHGPRRILQSEYIPRQANHLYTPTTHADPDNMRLGTPLHTVSPQPAQPNLSESIHAIQVSLTALHERLSALEHLHTRTVHKSENPWTFLLRGMGILSSPRTEQGVNRGWILKLLFRLLSTVRRAVIDVSFVLFCLCLFSAGRAAVRRRLRFSALAEEGGRKAVRDFVGGVAEMAGRVWKS</sequence>
<organism evidence="1 2">
    <name type="scientific">Naganishia adeliensis</name>
    <dbReference type="NCBI Taxonomy" id="92952"/>
    <lineage>
        <taxon>Eukaryota</taxon>
        <taxon>Fungi</taxon>
        <taxon>Dikarya</taxon>
        <taxon>Basidiomycota</taxon>
        <taxon>Agaricomycotina</taxon>
        <taxon>Tremellomycetes</taxon>
        <taxon>Filobasidiales</taxon>
        <taxon>Filobasidiaceae</taxon>
        <taxon>Naganishia</taxon>
    </lineage>
</organism>
<dbReference type="Proteomes" id="UP001230649">
    <property type="component" value="Unassembled WGS sequence"/>
</dbReference>
<evidence type="ECO:0000313" key="1">
    <source>
        <dbReference type="EMBL" id="KAJ9099380.1"/>
    </source>
</evidence>
<keyword evidence="2" id="KW-1185">Reference proteome</keyword>
<evidence type="ECO:0000313" key="2">
    <source>
        <dbReference type="Proteomes" id="UP001230649"/>
    </source>
</evidence>
<proteinExistence type="predicted"/>
<dbReference type="EMBL" id="JASBWS010000084">
    <property type="protein sequence ID" value="KAJ9099380.1"/>
    <property type="molecule type" value="Genomic_DNA"/>
</dbReference>
<protein>
    <submittedName>
        <fullName evidence="1">Uncharacterized protein</fullName>
    </submittedName>
</protein>
<comment type="caution">
    <text evidence="1">The sequence shown here is derived from an EMBL/GenBank/DDBJ whole genome shotgun (WGS) entry which is preliminary data.</text>
</comment>